<organism evidence="2">
    <name type="scientific">Salix viminalis</name>
    <name type="common">Common osier</name>
    <name type="synonym">Basket willow</name>
    <dbReference type="NCBI Taxonomy" id="40686"/>
    <lineage>
        <taxon>Eukaryota</taxon>
        <taxon>Viridiplantae</taxon>
        <taxon>Streptophyta</taxon>
        <taxon>Embryophyta</taxon>
        <taxon>Tracheophyta</taxon>
        <taxon>Spermatophyta</taxon>
        <taxon>Magnoliopsida</taxon>
        <taxon>eudicotyledons</taxon>
        <taxon>Gunneridae</taxon>
        <taxon>Pentapetalae</taxon>
        <taxon>rosids</taxon>
        <taxon>fabids</taxon>
        <taxon>Malpighiales</taxon>
        <taxon>Salicaceae</taxon>
        <taxon>Saliceae</taxon>
        <taxon>Salix</taxon>
    </lineage>
</organism>
<proteinExistence type="predicted"/>
<dbReference type="AlphaFoldDB" id="A0A6N2KYQ5"/>
<accession>A0A6N2KYQ5</accession>
<name>A0A6N2KYQ5_SALVM</name>
<dbReference type="EMBL" id="CAADRP010000946">
    <property type="protein sequence ID" value="VFU33793.1"/>
    <property type="molecule type" value="Genomic_DNA"/>
</dbReference>
<evidence type="ECO:0000313" key="2">
    <source>
        <dbReference type="EMBL" id="VFU33793.1"/>
    </source>
</evidence>
<protein>
    <submittedName>
        <fullName evidence="2">Uncharacterized protein</fullName>
    </submittedName>
</protein>
<feature type="region of interest" description="Disordered" evidence="1">
    <location>
        <begin position="31"/>
        <end position="54"/>
    </location>
</feature>
<evidence type="ECO:0000256" key="1">
    <source>
        <dbReference type="SAM" id="MobiDB-lite"/>
    </source>
</evidence>
<feature type="compositionally biased region" description="Basic residues" evidence="1">
    <location>
        <begin position="36"/>
        <end position="46"/>
    </location>
</feature>
<gene>
    <name evidence="2" type="ORF">SVIM_LOCUS157824</name>
</gene>
<reference evidence="2" key="1">
    <citation type="submission" date="2019-03" db="EMBL/GenBank/DDBJ databases">
        <authorList>
            <person name="Mank J."/>
            <person name="Almeida P."/>
        </authorList>
    </citation>
    <scope>NUCLEOTIDE SEQUENCE</scope>
    <source>
        <strain evidence="2">78183</strain>
    </source>
</reference>
<sequence>MVASSSLGASALSLSQRKKEGILYTESRGFSEGKNCRSRKERRPSHKSPYLASKRDTYKGRFRRSSSLVLVKDTQERGRLHQTPKDHVLKSICIEDVEFMACHKPTEYMAQMSDLSEPTNKQTLGFTNVVLKLLPLSICI</sequence>